<dbReference type="AlphaFoldDB" id="A0A9D1LBZ8"/>
<accession>A0A9D1LBZ8</accession>
<dbReference type="EC" id="1.1.1.399" evidence="4"/>
<dbReference type="Pfam" id="PF01842">
    <property type="entry name" value="ACT"/>
    <property type="match status" value="1"/>
</dbReference>
<evidence type="ECO:0000256" key="5">
    <source>
        <dbReference type="ARBA" id="ARBA00013143"/>
    </source>
</evidence>
<dbReference type="SUPFAM" id="SSF52283">
    <property type="entry name" value="Formate/glycerate dehydrogenase catalytic domain-like"/>
    <property type="match status" value="1"/>
</dbReference>
<dbReference type="SUPFAM" id="SSF55021">
    <property type="entry name" value="ACT-like"/>
    <property type="match status" value="1"/>
</dbReference>
<dbReference type="Gene3D" id="3.30.70.260">
    <property type="match status" value="1"/>
</dbReference>
<comment type="catalytic activity">
    <reaction evidence="10">
        <text>(R)-2-hydroxyglutarate + NAD(+) = 2-oxoglutarate + NADH + H(+)</text>
        <dbReference type="Rhea" id="RHEA:49612"/>
        <dbReference type="ChEBI" id="CHEBI:15378"/>
        <dbReference type="ChEBI" id="CHEBI:15801"/>
        <dbReference type="ChEBI" id="CHEBI:16810"/>
        <dbReference type="ChEBI" id="CHEBI:57540"/>
        <dbReference type="ChEBI" id="CHEBI:57945"/>
        <dbReference type="EC" id="1.1.1.399"/>
    </reaction>
</comment>
<dbReference type="InterPro" id="IPR036291">
    <property type="entry name" value="NAD(P)-bd_dom_sf"/>
</dbReference>
<dbReference type="SUPFAM" id="SSF51735">
    <property type="entry name" value="NAD(P)-binding Rossmann-fold domains"/>
    <property type="match status" value="1"/>
</dbReference>
<keyword evidence="8" id="KW-0520">NAD</keyword>
<dbReference type="InterPro" id="IPR006140">
    <property type="entry name" value="D-isomer_DH_NAD-bd"/>
</dbReference>
<sequence length="386" mass="41137">MYRILTLNKISQKGLQNFPDSYVCSGEETAPDAVLVRSASMHDMELPESLKAIARAGAGVNNIPIDRCSENGIVVFNTPGANANAVKELVLCAMLLSSRKIPAAIDWVKTLKGTGAEMSKAVEKGKSAFAGPELKGKALGVVGLGAIGVLVANAAKALGMTVYGYDPFLSVDAAWALSRGVHHSATLDEIYANCDYITLHVPLTPDTKEMVNKDSIAAMKDNVRIMNFARGDLVNTADVVDALSSGKIAAYATDFGSEELLDVPGVLVLPHLGASTPESEENCAVMAVDEIRDFLENGNITHSVNLPDVNVPRTGRARITIIHKNVPNVISKITSTVAEENINIDNMVNKSRGEYAYTMLDTDADVSAEAIEAISAVEEIVRVRVI</sequence>
<dbReference type="InterPro" id="IPR002912">
    <property type="entry name" value="ACT_dom"/>
</dbReference>
<comment type="similarity">
    <text evidence="3 12">Belongs to the D-isomer specific 2-hydroxyacid dehydrogenase family.</text>
</comment>
<dbReference type="Pfam" id="PF02826">
    <property type="entry name" value="2-Hacid_dh_C"/>
    <property type="match status" value="1"/>
</dbReference>
<proteinExistence type="inferred from homology"/>
<dbReference type="Gene3D" id="3.40.50.720">
    <property type="entry name" value="NAD(P)-binding Rossmann-like Domain"/>
    <property type="match status" value="2"/>
</dbReference>
<evidence type="ECO:0000256" key="3">
    <source>
        <dbReference type="ARBA" id="ARBA00005854"/>
    </source>
</evidence>
<reference evidence="14" key="2">
    <citation type="journal article" date="2021" name="PeerJ">
        <title>Extensive microbial diversity within the chicken gut microbiome revealed by metagenomics and culture.</title>
        <authorList>
            <person name="Gilroy R."/>
            <person name="Ravi A."/>
            <person name="Getino M."/>
            <person name="Pursley I."/>
            <person name="Horton D.L."/>
            <person name="Alikhan N.F."/>
            <person name="Baker D."/>
            <person name="Gharbi K."/>
            <person name="Hall N."/>
            <person name="Watson M."/>
            <person name="Adriaenssens E.M."/>
            <person name="Foster-Nyarko E."/>
            <person name="Jarju S."/>
            <person name="Secka A."/>
            <person name="Antonio M."/>
            <person name="Oren A."/>
            <person name="Chaudhuri R.R."/>
            <person name="La Ragione R."/>
            <person name="Hildebrand F."/>
            <person name="Pallen M.J."/>
        </authorList>
    </citation>
    <scope>NUCLEOTIDE SEQUENCE</scope>
    <source>
        <strain evidence="14">ChiGjej1B1-19959</strain>
    </source>
</reference>
<dbReference type="Pfam" id="PF00389">
    <property type="entry name" value="2-Hacid_dh"/>
    <property type="match status" value="1"/>
</dbReference>
<dbReference type="EMBL" id="DVMW01000001">
    <property type="protein sequence ID" value="HIU34993.1"/>
    <property type="molecule type" value="Genomic_DNA"/>
</dbReference>
<comment type="pathway">
    <text evidence="2">Amino-acid biosynthesis; L-serine biosynthesis; L-serine from 3-phospho-D-glycerate: step 1/3.</text>
</comment>
<evidence type="ECO:0000256" key="2">
    <source>
        <dbReference type="ARBA" id="ARBA00005216"/>
    </source>
</evidence>
<dbReference type="EC" id="1.1.1.95" evidence="5"/>
<evidence type="ECO:0000256" key="11">
    <source>
        <dbReference type="ARBA" id="ARBA00048731"/>
    </source>
</evidence>
<name>A0A9D1LBZ8_9FIRM</name>
<dbReference type="PROSITE" id="PS51671">
    <property type="entry name" value="ACT"/>
    <property type="match status" value="1"/>
</dbReference>
<dbReference type="PANTHER" id="PTHR42938">
    <property type="entry name" value="FORMATE DEHYDROGENASE 1"/>
    <property type="match status" value="1"/>
</dbReference>
<evidence type="ECO:0000256" key="4">
    <source>
        <dbReference type="ARBA" id="ARBA00013001"/>
    </source>
</evidence>
<evidence type="ECO:0000256" key="10">
    <source>
        <dbReference type="ARBA" id="ARBA00048126"/>
    </source>
</evidence>
<dbReference type="CDD" id="cd04901">
    <property type="entry name" value="ACT_3PGDH"/>
    <property type="match status" value="1"/>
</dbReference>
<dbReference type="GO" id="GO:0051287">
    <property type="term" value="F:NAD binding"/>
    <property type="evidence" value="ECO:0007669"/>
    <property type="project" value="InterPro"/>
</dbReference>
<protein>
    <recommendedName>
        <fullName evidence="6">D-3-phosphoglycerate dehydrogenase</fullName>
        <ecNumber evidence="4">1.1.1.399</ecNumber>
        <ecNumber evidence="5">1.1.1.95</ecNumber>
    </recommendedName>
    <alternativeName>
        <fullName evidence="9">2-oxoglutarate reductase</fullName>
    </alternativeName>
</protein>
<reference evidence="14" key="1">
    <citation type="submission" date="2020-10" db="EMBL/GenBank/DDBJ databases">
        <authorList>
            <person name="Gilroy R."/>
        </authorList>
    </citation>
    <scope>NUCLEOTIDE SEQUENCE</scope>
    <source>
        <strain evidence="14">ChiGjej1B1-19959</strain>
    </source>
</reference>
<dbReference type="InterPro" id="IPR045865">
    <property type="entry name" value="ACT-like_dom_sf"/>
</dbReference>
<evidence type="ECO:0000313" key="14">
    <source>
        <dbReference type="EMBL" id="HIU34993.1"/>
    </source>
</evidence>
<dbReference type="InterPro" id="IPR029752">
    <property type="entry name" value="D-isomer_DH_CS1"/>
</dbReference>
<evidence type="ECO:0000256" key="9">
    <source>
        <dbReference type="ARBA" id="ARBA00030455"/>
    </source>
</evidence>
<keyword evidence="7 12" id="KW-0560">Oxidoreductase</keyword>
<dbReference type="PANTHER" id="PTHR42938:SF47">
    <property type="entry name" value="HYDROXYPYRUVATE REDUCTASE"/>
    <property type="match status" value="1"/>
</dbReference>
<evidence type="ECO:0000256" key="12">
    <source>
        <dbReference type="RuleBase" id="RU003719"/>
    </source>
</evidence>
<dbReference type="CDD" id="cd12174">
    <property type="entry name" value="PGDH_like_3"/>
    <property type="match status" value="1"/>
</dbReference>
<evidence type="ECO:0000313" key="15">
    <source>
        <dbReference type="Proteomes" id="UP000824071"/>
    </source>
</evidence>
<comment type="function">
    <text evidence="1">Catalyzes the reversible oxidation of 3-phospho-D-glycerate to 3-phosphonooxypyruvate, the first step of the phosphorylated L-serine biosynthesis pathway. Also catalyzes the reversible oxidation of 2-hydroxyglutarate to 2-oxoglutarate.</text>
</comment>
<dbReference type="PROSITE" id="PS00671">
    <property type="entry name" value="D_2_HYDROXYACID_DH_3"/>
    <property type="match status" value="1"/>
</dbReference>
<dbReference type="InterPro" id="IPR006139">
    <property type="entry name" value="D-isomer_2_OHA_DH_cat_dom"/>
</dbReference>
<evidence type="ECO:0000256" key="1">
    <source>
        <dbReference type="ARBA" id="ARBA00003800"/>
    </source>
</evidence>
<organism evidence="14 15">
    <name type="scientific">Candidatus Fimenecus excrementigallinarum</name>
    <dbReference type="NCBI Taxonomy" id="2840816"/>
    <lineage>
        <taxon>Bacteria</taxon>
        <taxon>Bacillati</taxon>
        <taxon>Bacillota</taxon>
        <taxon>Clostridia</taxon>
        <taxon>Candidatus Fimenecus</taxon>
    </lineage>
</organism>
<dbReference type="GO" id="GO:0004617">
    <property type="term" value="F:phosphoglycerate dehydrogenase activity"/>
    <property type="evidence" value="ECO:0007669"/>
    <property type="project" value="UniProtKB-EC"/>
</dbReference>
<dbReference type="InterPro" id="IPR029753">
    <property type="entry name" value="D-isomer_DH_CS"/>
</dbReference>
<dbReference type="Proteomes" id="UP000824071">
    <property type="component" value="Unassembled WGS sequence"/>
</dbReference>
<evidence type="ECO:0000256" key="8">
    <source>
        <dbReference type="ARBA" id="ARBA00023027"/>
    </source>
</evidence>
<evidence type="ECO:0000259" key="13">
    <source>
        <dbReference type="PROSITE" id="PS51671"/>
    </source>
</evidence>
<comment type="catalytic activity">
    <reaction evidence="11">
        <text>(2R)-3-phosphoglycerate + NAD(+) = 3-phosphooxypyruvate + NADH + H(+)</text>
        <dbReference type="Rhea" id="RHEA:12641"/>
        <dbReference type="ChEBI" id="CHEBI:15378"/>
        <dbReference type="ChEBI" id="CHEBI:18110"/>
        <dbReference type="ChEBI" id="CHEBI:57540"/>
        <dbReference type="ChEBI" id="CHEBI:57945"/>
        <dbReference type="ChEBI" id="CHEBI:58272"/>
        <dbReference type="EC" id="1.1.1.95"/>
    </reaction>
</comment>
<feature type="domain" description="ACT" evidence="13">
    <location>
        <begin position="318"/>
        <end position="386"/>
    </location>
</feature>
<dbReference type="PROSITE" id="PS00065">
    <property type="entry name" value="D_2_HYDROXYACID_DH_1"/>
    <property type="match status" value="1"/>
</dbReference>
<gene>
    <name evidence="14" type="ORF">IAC53_00045</name>
</gene>
<evidence type="ECO:0000256" key="6">
    <source>
        <dbReference type="ARBA" id="ARBA00021582"/>
    </source>
</evidence>
<evidence type="ECO:0000256" key="7">
    <source>
        <dbReference type="ARBA" id="ARBA00023002"/>
    </source>
</evidence>
<comment type="caution">
    <text evidence="14">The sequence shown here is derived from an EMBL/GenBank/DDBJ whole genome shotgun (WGS) entry which is preliminary data.</text>
</comment>